<name>A0ABU6XSW5_9FABA</name>
<evidence type="ECO:0000313" key="1">
    <source>
        <dbReference type="EMBL" id="MED6200294.1"/>
    </source>
</evidence>
<proteinExistence type="predicted"/>
<protein>
    <submittedName>
        <fullName evidence="1">Two-component response regulator-like</fullName>
    </submittedName>
</protein>
<dbReference type="EMBL" id="JASCZI010212779">
    <property type="protein sequence ID" value="MED6200294.1"/>
    <property type="molecule type" value="Genomic_DNA"/>
</dbReference>
<accession>A0ABU6XSW5</accession>
<keyword evidence="2" id="KW-1185">Reference proteome</keyword>
<sequence length="114" mass="13162">MPKPVIVYTANDLHGWKDFLKGLRVLLLERDNTSACEIRTKLEAMDYNGEVNFSMSSVLKFSSKEAKMFVLDLMARKFCRIPSVSMCIAESFTRAKKWVQELQKQTGVKAHRWS</sequence>
<reference evidence="1 2" key="1">
    <citation type="journal article" date="2023" name="Plants (Basel)">
        <title>Bridging the Gap: Combining Genomics and Transcriptomics Approaches to Understand Stylosanthes scabra, an Orphan Legume from the Brazilian Caatinga.</title>
        <authorList>
            <person name="Ferreira-Neto J.R.C."/>
            <person name="da Silva M.D."/>
            <person name="Binneck E."/>
            <person name="de Melo N.F."/>
            <person name="da Silva R.H."/>
            <person name="de Melo A.L.T.M."/>
            <person name="Pandolfi V."/>
            <person name="Bustamante F.O."/>
            <person name="Brasileiro-Vidal A.C."/>
            <person name="Benko-Iseppon A.M."/>
        </authorList>
    </citation>
    <scope>NUCLEOTIDE SEQUENCE [LARGE SCALE GENOMIC DNA]</scope>
    <source>
        <tissue evidence="1">Leaves</tissue>
    </source>
</reference>
<comment type="caution">
    <text evidence="1">The sequence shown here is derived from an EMBL/GenBank/DDBJ whole genome shotgun (WGS) entry which is preliminary data.</text>
</comment>
<dbReference type="Proteomes" id="UP001341840">
    <property type="component" value="Unassembled WGS sequence"/>
</dbReference>
<gene>
    <name evidence="1" type="primary">APRR2_6</name>
    <name evidence="1" type="ORF">PIB30_083653</name>
</gene>
<organism evidence="1 2">
    <name type="scientific">Stylosanthes scabra</name>
    <dbReference type="NCBI Taxonomy" id="79078"/>
    <lineage>
        <taxon>Eukaryota</taxon>
        <taxon>Viridiplantae</taxon>
        <taxon>Streptophyta</taxon>
        <taxon>Embryophyta</taxon>
        <taxon>Tracheophyta</taxon>
        <taxon>Spermatophyta</taxon>
        <taxon>Magnoliopsida</taxon>
        <taxon>eudicotyledons</taxon>
        <taxon>Gunneridae</taxon>
        <taxon>Pentapetalae</taxon>
        <taxon>rosids</taxon>
        <taxon>fabids</taxon>
        <taxon>Fabales</taxon>
        <taxon>Fabaceae</taxon>
        <taxon>Papilionoideae</taxon>
        <taxon>50 kb inversion clade</taxon>
        <taxon>dalbergioids sensu lato</taxon>
        <taxon>Dalbergieae</taxon>
        <taxon>Pterocarpus clade</taxon>
        <taxon>Stylosanthes</taxon>
    </lineage>
</organism>
<evidence type="ECO:0000313" key="2">
    <source>
        <dbReference type="Proteomes" id="UP001341840"/>
    </source>
</evidence>